<dbReference type="SMART" id="SM00869">
    <property type="entry name" value="Autotransporter"/>
    <property type="match status" value="1"/>
</dbReference>
<dbReference type="InterPro" id="IPR005546">
    <property type="entry name" value="Autotransporte_beta"/>
</dbReference>
<feature type="signal peptide" evidence="1">
    <location>
        <begin position="1"/>
        <end position="20"/>
    </location>
</feature>
<dbReference type="Proteomes" id="UP000469159">
    <property type="component" value="Unassembled WGS sequence"/>
</dbReference>
<organism evidence="3 4">
    <name type="scientific">Croceibacterium soli</name>
    <dbReference type="NCBI Taxonomy" id="1739690"/>
    <lineage>
        <taxon>Bacteria</taxon>
        <taxon>Pseudomonadati</taxon>
        <taxon>Pseudomonadota</taxon>
        <taxon>Alphaproteobacteria</taxon>
        <taxon>Sphingomonadales</taxon>
        <taxon>Erythrobacteraceae</taxon>
        <taxon>Croceibacterium</taxon>
    </lineage>
</organism>
<evidence type="ECO:0000313" key="3">
    <source>
        <dbReference type="EMBL" id="MXP41389.1"/>
    </source>
</evidence>
<reference evidence="3 4" key="1">
    <citation type="submission" date="2019-12" db="EMBL/GenBank/DDBJ databases">
        <title>Genomic-based taxomic classification of the family Erythrobacteraceae.</title>
        <authorList>
            <person name="Xu L."/>
        </authorList>
    </citation>
    <scope>NUCLEOTIDE SEQUENCE [LARGE SCALE GENOMIC DNA]</scope>
    <source>
        <strain evidence="3 4">MCCC 1K02066</strain>
    </source>
</reference>
<keyword evidence="1" id="KW-0732">Signal</keyword>
<dbReference type="SUPFAM" id="SSF103515">
    <property type="entry name" value="Autotransporter"/>
    <property type="match status" value="1"/>
</dbReference>
<name>A0A6I4UUG4_9SPHN</name>
<evidence type="ECO:0000259" key="2">
    <source>
        <dbReference type="PROSITE" id="PS51208"/>
    </source>
</evidence>
<dbReference type="InterPro" id="IPR036709">
    <property type="entry name" value="Autotransporte_beta_dom_sf"/>
</dbReference>
<dbReference type="EMBL" id="WTYK01000003">
    <property type="protein sequence ID" value="MXP41389.1"/>
    <property type="molecule type" value="Genomic_DNA"/>
</dbReference>
<sequence length="1066" mass="106724">MRRYLLASTAMLAIATPAAAETIATKVTAPVRTSTVKAGAPDSITITSAGSVVLTGGTAVTMDSNHSVTNQGAVTIGNANGAVGIAALAGTSGDIVNSGTITIDEPYTPTDSDNDGDLDGPFALGSGRFGIRTAGAHTGKLNNSGTITVEGNDSAGIWLGGPLTGAFTHDGKTTVLGNNAVGVQAQDITGTVRLAGTVTATGTNAIGARFSGDVDGAMVVQGAITSTGYRYTTAPSSTAKLDADDLLQGGSALVIEGDVTGGIVLAVPPKDNNANNADEDGDGIEDAKEGSAKVVSYGAAPAMVIGAADRAVTIGPVAATATKFGLQIDGAVGGIGLYSGVAANGLVIGGRGGDVTIANGVGITGTVSAVSDGASATALRFGAGATTPEIRNSGTVEAKGGNSATAKTTALAIDAGASVATLRNSGTIKATAAGENGSATAIIDRSGNTTLVENSGAISATGAKAGSGRNIAIDLSANTTGVTVKQTQVGSGFTAPAIDGDIRLGSGNDLLDVADGTFKGAAFFGAGNNAFALSGDAVHTGSALFGAGSDTMSLAGTSVFSGVADFGGGADTLTIGGSARFSGSLANSANLAVNVAGGTLDINKPASIASLTVGAGGTLAVTLDKAAGSGTAYDVSGTASFASGAKLAVRLADVSNAEGSYVVVDAGTLQGASGIAVNTSAVPFLFKASLASNAGPNRIVVDVAKRTSQELGLNRSQSTAYNAVFAAIGEDDDVEKIFLGISDGDQFRHAVRQMLPDHAGGAFEGVSLGTRAFARQVADPPSPVYSSGGLDVIVSAAAWTSDKDEGATAVYDLGGFGFSGAGEIDTGIGSFGLAATWLWNEYDQGSDYNRVLSDTYELAAYWRGKWGGLTTFARGSIGLVDFRGRRTFTGQAGDKAVERHVISEWNGTMMSASGGLSYEGGGTHFFFRPSVSFDYLKLDEDGYTDHGGEGLDLEVEDRKSDEFAVNGGLTLGFDFTGTRKRDENWFRVETEGGWREVVGGSLGATTAKFEDGTPFTLEPEQVDSGWYARLRAMGGSSMFEMGGELGAEDRHGGTALSLRGTLKMGF</sequence>
<feature type="domain" description="Autotransporter" evidence="2">
    <location>
        <begin position="755"/>
        <end position="1066"/>
    </location>
</feature>
<evidence type="ECO:0000256" key="1">
    <source>
        <dbReference type="SAM" id="SignalP"/>
    </source>
</evidence>
<dbReference type="AlphaFoldDB" id="A0A6I4UUG4"/>
<comment type="caution">
    <text evidence="3">The sequence shown here is derived from an EMBL/GenBank/DDBJ whole genome shotgun (WGS) entry which is preliminary data.</text>
</comment>
<gene>
    <name evidence="3" type="ORF">GRI75_07005</name>
</gene>
<keyword evidence="4" id="KW-1185">Reference proteome</keyword>
<dbReference type="OrthoDB" id="7613961at2"/>
<feature type="chain" id="PRO_5026043104" evidence="1">
    <location>
        <begin position="21"/>
        <end position="1066"/>
    </location>
</feature>
<dbReference type="PROSITE" id="PS51208">
    <property type="entry name" value="AUTOTRANSPORTER"/>
    <property type="match status" value="1"/>
</dbReference>
<protein>
    <submittedName>
        <fullName evidence="3">Autotransporter domain-containing protein</fullName>
    </submittedName>
</protein>
<evidence type="ECO:0000313" key="4">
    <source>
        <dbReference type="Proteomes" id="UP000469159"/>
    </source>
</evidence>
<proteinExistence type="predicted"/>
<dbReference type="RefSeq" id="WP_160746241.1">
    <property type="nucleotide sequence ID" value="NZ_WTYK01000003.1"/>
</dbReference>
<dbReference type="Gene3D" id="2.40.128.130">
    <property type="entry name" value="Autotransporter beta-domain"/>
    <property type="match status" value="1"/>
</dbReference>
<accession>A0A6I4UUG4</accession>